<dbReference type="InterPro" id="IPR038389">
    <property type="entry name" value="PSMG2_sf"/>
</dbReference>
<keyword evidence="1" id="KW-0175">Coiled coil</keyword>
<dbReference type="SUPFAM" id="SSF159659">
    <property type="entry name" value="Cgl1923-like"/>
    <property type="match status" value="1"/>
</dbReference>
<accession>B3T2P8</accession>
<dbReference type="EMBL" id="EU016586">
    <property type="protein sequence ID" value="ABZ06857.1"/>
    <property type="molecule type" value="Genomic_DNA"/>
</dbReference>
<name>B3T2P8_9ARCH</name>
<dbReference type="InterPro" id="IPR019151">
    <property type="entry name" value="Proteasome_assmbl_chaperone_2"/>
</dbReference>
<gene>
    <name evidence="2" type="ORF">ALOHA_HF4000ANIW93E5ctg6g25</name>
</gene>
<evidence type="ECO:0000256" key="1">
    <source>
        <dbReference type="SAM" id="Coils"/>
    </source>
</evidence>
<protein>
    <recommendedName>
        <fullName evidence="3">PAC2 family protein</fullName>
    </recommendedName>
</protein>
<dbReference type="AlphaFoldDB" id="B3T2P8"/>
<evidence type="ECO:0000313" key="2">
    <source>
        <dbReference type="EMBL" id="ABZ06857.1"/>
    </source>
</evidence>
<evidence type="ECO:0008006" key="3">
    <source>
        <dbReference type="Google" id="ProtNLM"/>
    </source>
</evidence>
<dbReference type="Gene3D" id="3.40.50.10900">
    <property type="entry name" value="PAC-like subunit"/>
    <property type="match status" value="1"/>
</dbReference>
<dbReference type="PANTHER" id="PTHR35610:SF3">
    <property type="entry name" value="PROTEASOME ASSEMBLY CHAPERONE FAMILY PROTEIN"/>
    <property type="match status" value="1"/>
</dbReference>
<proteinExistence type="predicted"/>
<feature type="coiled-coil region" evidence="1">
    <location>
        <begin position="208"/>
        <end position="235"/>
    </location>
</feature>
<reference evidence="2" key="1">
    <citation type="journal article" date="2008" name="ISME J.">
        <title>Genomic patterns of recombination, clonal divergence and environment in marine microbial populations.</title>
        <authorList>
            <person name="Konstantinidis K.T."/>
            <person name="Delong E.F."/>
        </authorList>
    </citation>
    <scope>NUCLEOTIDE SEQUENCE</scope>
</reference>
<dbReference type="PANTHER" id="PTHR35610">
    <property type="entry name" value="3-ISOPROPYLMALATE DEHYDRATASE-RELATED"/>
    <property type="match status" value="1"/>
</dbReference>
<sequence>MIAMTNVINIRETSPINIEGGFIINGFPSTGLTSAIATELIINTSQFELAANIDSDNFPPISIIKNGAPNYPTRIFVNNNIKTAIFSSYVTIDISLHRDTARLMLNWAAEKKCSTIISSITIRSAFQEIMGVASTGTARGKLVESGIKIAENAAIPGIPGVLLNEGMISGKDVIVLLVSSESDTPDLKATYNLCDSLSKLVPGISCNLSLLEKQARQIEKEMKQVETERKDLSNAMYR</sequence>
<organism evidence="2">
    <name type="scientific">uncultured marine crenarchaeote HF4000_ANIW93E5</name>
    <dbReference type="NCBI Taxonomy" id="455563"/>
    <lineage>
        <taxon>Archaea</taxon>
        <taxon>Nitrososphaerota</taxon>
        <taxon>Nitrososphaeria</taxon>
        <taxon>Nitrosopumilales</taxon>
        <taxon>environmental samples</taxon>
    </lineage>
</organism>
<dbReference type="Pfam" id="PF09754">
    <property type="entry name" value="PAC2"/>
    <property type="match status" value="1"/>
</dbReference>